<protein>
    <submittedName>
        <fullName evidence="2">Uncharacterized protein</fullName>
    </submittedName>
</protein>
<dbReference type="EnsemblMetazoa" id="CLYHEMT018376.2">
    <property type="protein sequence ID" value="CLYHEMP018376.2"/>
    <property type="gene ID" value="CLYHEMG018376"/>
</dbReference>
<accession>A0A7M5X678</accession>
<dbReference type="OrthoDB" id="6038521at2759"/>
<dbReference type="RefSeq" id="XP_066926083.1">
    <property type="nucleotide sequence ID" value="XM_067069982.1"/>
</dbReference>
<dbReference type="AlphaFoldDB" id="A0A7M5X678"/>
<evidence type="ECO:0000256" key="1">
    <source>
        <dbReference type="SAM" id="MobiDB-lite"/>
    </source>
</evidence>
<dbReference type="GeneID" id="136813462"/>
<dbReference type="InterPro" id="IPR027417">
    <property type="entry name" value="P-loop_NTPase"/>
</dbReference>
<dbReference type="SUPFAM" id="SSF52540">
    <property type="entry name" value="P-loop containing nucleoside triphosphate hydrolases"/>
    <property type="match status" value="1"/>
</dbReference>
<name>A0A7M5X678_9CNID</name>
<feature type="region of interest" description="Disordered" evidence="1">
    <location>
        <begin position="848"/>
        <end position="888"/>
    </location>
</feature>
<organism evidence="2 3">
    <name type="scientific">Clytia hemisphaerica</name>
    <dbReference type="NCBI Taxonomy" id="252671"/>
    <lineage>
        <taxon>Eukaryota</taxon>
        <taxon>Metazoa</taxon>
        <taxon>Cnidaria</taxon>
        <taxon>Hydrozoa</taxon>
        <taxon>Hydroidolina</taxon>
        <taxon>Leptothecata</taxon>
        <taxon>Obeliida</taxon>
        <taxon>Clytiidae</taxon>
        <taxon>Clytia</taxon>
    </lineage>
</organism>
<evidence type="ECO:0000313" key="3">
    <source>
        <dbReference type="Proteomes" id="UP000594262"/>
    </source>
</evidence>
<sequence>MGNSNSTVVVDNCNYLIATLSIDIHVKEALLESCRDTSFVKVSLPADGVDLFNFFTEPKRKRKLDSLLKQNSIYQDQYDLLLPQNCLTESKNWDVTIIARVAGEFLFLPNSSKAIIKDAQKSRNGIKHGNPEEFKQQQKFNDTMDDIKKLLIELNYAKMNDFHNLRNNTLQIDLNTLMNFHKTLMTNVTNDILKQVTDSFNVKRERQNLESKEIRLERNLHKDVQITLNFKNLNIANITAIDVGKEIDEKIEIVYKGLQQNEYLITPLHDIQLVQIFKEMESGFVHSIKMKTLQTDGTNEEFVVNVKGRDMTHFQRTFTVEKTLIYTHNSGLDDDVHHYKPTKPITEEQECKPIRTGPSITKSVANFRERSLQYFKENTVTGERHFPPSFYVKHSKVKDWLQKLDEMKMFKDVKFLTPYNPRNHLYIMGLDDKDCNEIITTKHESYDDVILIVDFDRHLLMVCSIITSNDRETLYQGIQKLNDVTKTIIHVASDVIKNNYVTIMSVPVFPDVDAHTLKLYSIFNDNFVSCSGMLVTKNDLDCTRKLETKLESFCGKALKEMSSIKRQGTSSRDPTLFQGLCGEIMSSMASTTQYLPKISENVPEKIDTILLNHNQINLINDPTKWKIIKGPFGSGKSVSMYEIARKLMHQTDQLYYITFDPFSLVDLKFQEGFNNLCDEEKLDKSKIKAFSIGDALEGSTIDISDVYDMMYPPRVNLCRVLEYLYSDKTKHLGFMIDEFPGDFLTTKYVENLKESLEKNFQDTTVILALQSVEKKRKVIKSGFFNDDVKEVERCDYHQTGMTVFTLDKTMRMAVNIHQMIEIFQEEIEKEIVDVPLEYKTLVLRRPYEPSTRKTRKATKDVPLKPQEQKEQKQPRPTDDASLQDNPNYQSVRRKTNVASFYDPETLLTDINAKSGSVSKKLSTSFSYVRGQSGHQIKSDSKPNLIYLNNFRFDVNNFNSSDAAYLSAILRRLMKKDVQLTVICGTIEELAILKYVFQHNLEVSEITTFAPSLAGKYPTKTEKWEALKTGKVLLTCYRGFRGCEMDHCILFASPEDNVPKNLYIEMLTRALRHFKACPNFL</sequence>
<keyword evidence="3" id="KW-1185">Reference proteome</keyword>
<feature type="compositionally biased region" description="Basic and acidic residues" evidence="1">
    <location>
        <begin position="848"/>
        <end position="878"/>
    </location>
</feature>
<dbReference type="Proteomes" id="UP000594262">
    <property type="component" value="Unplaced"/>
</dbReference>
<proteinExistence type="predicted"/>
<reference evidence="2" key="1">
    <citation type="submission" date="2021-01" db="UniProtKB">
        <authorList>
            <consortium name="EnsemblMetazoa"/>
        </authorList>
    </citation>
    <scope>IDENTIFICATION</scope>
</reference>
<evidence type="ECO:0000313" key="2">
    <source>
        <dbReference type="EnsemblMetazoa" id="CLYHEMP018376.2"/>
    </source>
</evidence>